<protein>
    <submittedName>
        <fullName evidence="1">MBL fold metallo-hydrolase</fullName>
    </submittedName>
</protein>
<dbReference type="EMBL" id="JBHUEE010000002">
    <property type="protein sequence ID" value="MFD1717116.1"/>
    <property type="molecule type" value="Genomic_DNA"/>
</dbReference>
<dbReference type="Gene3D" id="3.60.15.10">
    <property type="entry name" value="Ribonuclease Z/Hydroxyacylglutathione hydrolase-like"/>
    <property type="match status" value="1"/>
</dbReference>
<dbReference type="Proteomes" id="UP001597277">
    <property type="component" value="Unassembled WGS sequence"/>
</dbReference>
<dbReference type="PANTHER" id="PTHR43546">
    <property type="entry name" value="UPF0173 METAL-DEPENDENT HYDROLASE MJ1163-RELATED"/>
    <property type="match status" value="1"/>
</dbReference>
<accession>A0ABW4L4Y0</accession>
<dbReference type="InterPro" id="IPR036866">
    <property type="entry name" value="RibonucZ/Hydroxyglut_hydro"/>
</dbReference>
<evidence type="ECO:0000313" key="2">
    <source>
        <dbReference type="Proteomes" id="UP001597277"/>
    </source>
</evidence>
<dbReference type="PANTHER" id="PTHR43546:SF3">
    <property type="entry name" value="UPF0173 METAL-DEPENDENT HYDROLASE MJ1163"/>
    <property type="match status" value="1"/>
</dbReference>
<dbReference type="InterPro" id="IPR050114">
    <property type="entry name" value="UPF0173_UPF0282_UlaG_hydrolase"/>
</dbReference>
<evidence type="ECO:0000313" key="1">
    <source>
        <dbReference type="EMBL" id="MFD1717116.1"/>
    </source>
</evidence>
<dbReference type="Pfam" id="PF13483">
    <property type="entry name" value="Lactamase_B_3"/>
    <property type="match status" value="1"/>
</dbReference>
<organism evidence="1 2">
    <name type="scientific">Georgenia deserti</name>
    <dbReference type="NCBI Taxonomy" id="2093781"/>
    <lineage>
        <taxon>Bacteria</taxon>
        <taxon>Bacillati</taxon>
        <taxon>Actinomycetota</taxon>
        <taxon>Actinomycetes</taxon>
        <taxon>Micrococcales</taxon>
        <taxon>Bogoriellaceae</taxon>
        <taxon>Georgenia</taxon>
    </lineage>
</organism>
<sequence>MRITHLGHAAVLVETGGYSLLIDPGNIDPAWHELTGLNAVLLTHLHPDHLDPEHLPALLAANPGAQIVGEPSIVEAAAGTATGGGATVPELPGAVASAPGETTALGEVQVTAVGGRHAVVHPDLPQIGNVGFVISAPGEPTLFHPGDSYAATPDGVDVLAVPLWGPWAKVGETVDFVRAVDPSHAFAIHDGHLADRGRALVIGRIGAMASVAVHDLNGQGPVSFPLERQA</sequence>
<gene>
    <name evidence="1" type="ORF">ACFSE6_04670</name>
</gene>
<comment type="caution">
    <text evidence="1">The sequence shown here is derived from an EMBL/GenBank/DDBJ whole genome shotgun (WGS) entry which is preliminary data.</text>
</comment>
<dbReference type="RefSeq" id="WP_388002728.1">
    <property type="nucleotide sequence ID" value="NZ_JBHUEE010000002.1"/>
</dbReference>
<name>A0ABW4L4Y0_9MICO</name>
<proteinExistence type="predicted"/>
<dbReference type="SUPFAM" id="SSF56281">
    <property type="entry name" value="Metallo-hydrolase/oxidoreductase"/>
    <property type="match status" value="1"/>
</dbReference>
<reference evidence="2" key="1">
    <citation type="journal article" date="2019" name="Int. J. Syst. Evol. Microbiol.">
        <title>The Global Catalogue of Microorganisms (GCM) 10K type strain sequencing project: providing services to taxonomists for standard genome sequencing and annotation.</title>
        <authorList>
            <consortium name="The Broad Institute Genomics Platform"/>
            <consortium name="The Broad Institute Genome Sequencing Center for Infectious Disease"/>
            <person name="Wu L."/>
            <person name="Ma J."/>
        </authorList>
    </citation>
    <scope>NUCLEOTIDE SEQUENCE [LARGE SCALE GENOMIC DNA]</scope>
    <source>
        <strain evidence="2">JCM 17130</strain>
    </source>
</reference>
<keyword evidence="2" id="KW-1185">Reference proteome</keyword>